<dbReference type="InterPro" id="IPR014018">
    <property type="entry name" value="SecA_motor_DEAD"/>
</dbReference>
<comment type="caution">
    <text evidence="7">The sequence shown here is derived from an EMBL/GenBank/DDBJ whole genome shotgun (WGS) entry which is preliminary data.</text>
</comment>
<proteinExistence type="predicted"/>
<dbReference type="Gene3D" id="3.40.50.300">
    <property type="entry name" value="P-loop containing nucleotide triphosphate hydrolases"/>
    <property type="match status" value="3"/>
</dbReference>
<feature type="domain" description="SecA family profile" evidence="6">
    <location>
        <begin position="1052"/>
        <end position="1706"/>
    </location>
</feature>
<dbReference type="PROSITE" id="PS51192">
    <property type="entry name" value="HELICASE_ATP_BIND_1"/>
    <property type="match status" value="1"/>
</dbReference>
<sequence length="2832" mass="327417">MIKDQTLEYLAKALNSKDKQTCILSAKSLYLASKTHEFGYDVLIELKDHTENKIHDVAVYSSVAYTRVLAKLSSTEKPIMKSYIEFLPRIYVFEDLHCNQALAIEILYNYSANKYSIPQDTIFALGNAISIPEISYQALRVLSNVIRNRQIVSKKFLLFLADNLYSSHDSQLRDESFELLDIANDNQDMSDEIFCILELERAIITVNSFPSDSNDAISYVYKMTEQNQRLTLNGFIMLHKIMNSPSELDEKVFGIFLNISKNAQPLPDNLINKLVERFDPRQANCHLIDIFENLVKNNQNISAKLTLKLEKALENSLISDQVLSIFVLLALKGEYLSKNIIIKILDKILILQNSLIIQQYLSVICSLIQNKDYFKENFIDSFRQFFNPFSDAGIRLVSRIQSVLIHLLKGNDQNVIRKSLNGLKILITFHKVELNQKSIDILLDLTGNTICDENMKNDINILLNTSTLDYSQQCRMKLVNLKYNSNDELLEELAKSSKPKLFQQNFNQIDNIINNYPELNEKALTTLLQCSNKENMTDTLLYSITILMLSMSSKETRILCRQLIIETIKAGKILPNELISRIAIHNDILKLIAENQPIPEKFRRHLNLFSQVDSTDNIELKNLSQFLQNIRHEFNQHYILSDLSMSKLLSIQIPKNKNENDFCMKLERELIDIFALILRRNPCHSSQSSIVDRLEKEILSKKINQNILMAYQEVIKMKRCQTNNLSKILDSLAGLLEYGNTFLNLEVELLACIALISKVMERFTLSQIERFDFYETWLEIEEYTGFPQGQSDILLKLLHRIQLNNRISFNQCNELIKVLTNIDFESIYNILSISPSPYEDVLKKILRDLIFQRLLHTEINNKYIDDLVRKMITKFNFDISKKLLDTVQTIDSLKDFEELLDFAEENKIKIFDIHTQYISISMLKRLLEIKFLDNQIIYVDHSKLAFILSNLLNSKWTFEQLNIIFKNLDASNNEEKRIKEINFFCVLEILSQYNIFSTAENQEKILVALKEPAQNWHRLINIIAIEANFPEIGQLRNVTELIPEFETNNSQNKDLIELVRKNLVDLINKIKSTNLTSKILSQTMQYKYDEKLKKRRQVYINEWTKHEIQGWAKTIKDNGHSCKNTDDFIVETLAVIKQAYLLDSGFHLTDAQLLSCIILLKANTDKGMLLQIRTGEGKSTIIAVLAVIHVLKGKNVDVITSSPVLAERAAKEKKNFYNMFNLQCSDNNDKSIYWTGPKSCYNSEIVYGEVAQFQFDTLRTEYSQLNTLGNRKFEVAIVDEVDSMLIDDSSKIARLATTIPGIDQLQIIYHTLWYRLVYLQERMLEINNKIYLFHGKISSEQEKIILEYIDEQQGNIIKIPDLKTYVESTSDISHIEISISENVEVEAFIKDDLRNNIRNLIDRLTIIPKGFEEFVDTQMCKWIDNALTALTYQENVHYVVHQGLIKPVDYASTGIVQNFSHWSDGLHQFLQLKHDLKMTSETFTTNFLSNKGFFIKYGSNLFGLTGTLGSEKAKQVLVDIYNVHLGIIPSLRQKQYLSLPDLVLTNEVDWLNEICHSAINESRKERGILVICETIEYSAQIAEKIRRDYRSSTIKLYTMNNMNQEKHIEKIYPREIIVATNLPARGNDIKTDHIEKYGGLHVIVTFMPSNKRVEEQAFGRTARQGKRGTGQRIINAASLAHYKNFNIQKITELRDNIEVNMLDDFQKRELQIITLKDELFTKFCLLLNEIRQKIREKNSLYVKIENQAKRIFTNISPSVLESNILLSIEEQWAMFLYQIDNQQAPTDSKIFHKQFEKFSKKIRDNYENDCIIKNPYCHIAIANDLVINDSSLYRNYDNAMKHFDRAIELDSKHSAAAFAGKGWLLLKGKENFFRSNEQSIDYKEMAIRLFNKALEILSEEMSALTVIQSFLQHRCQNMNTDLSKQLIQKYNILGSYCNSLENTVKIIKKSQRLIQITELVDYSKLIEDKYNSKSFSNEVLANLQYGIFKRIISYDGIEKGCVKWYDIRLIPYNRLDHYKTLIPNSKEIIVTKEKNNIVTVFYIQKNKDRLREWIVNDSTLSNALLSLSYDETILDRDIHMKIYILIYEKLKSKNSHIREEFPAFLQESTDHNQYEVTFNDLTVRQDSGTKDQAIEIIDKILYQNENDLFDRAIELSPLKKVKCFSKKSGILDYDYEHINITIQQINAEKLRDFLNPNIEVKELTKEEALTQLKENTCFFDRYLLPETWSLDSSRINLEITSENNNIPEKMTDLSVKVAMKLIAERIDQNERFNLSFESANQTAKILEKVLYRSNITIEFIGLIAENVEEKLRTIVSRSITLEFTDNKETLLKVIDSLTTERIQLYSRVKEHDITEVVNKIGAEQKISEITDKSTTMKLIDVNKSIVDNILNICPNANFNITFINIQNKCLLTGLKDELINVKFNMLRKKAAKTIIEQIRKHKLEFSLVFTQLTSHEAKQIIELAPIEQENIEVQRFKTLSELFMNQLRPNLELAEFSGRGIEYLIEINEKKFIPWTSIVSVCVLANIQMAIGGLLIGSGFGATLGMSLVTEGGADLFIAYRVYSTRQFSWSDFAKQKAVSLIISAASMGLSPLKDAAKGAQNLVVSVGEEVIEQAGTRVITNDNLNEIMKLISDMITEQIFRITESQLILPLSTYATGKLTNIFSETVERYVVVDEKQNSSSQNQENSRIYNTITEQIAQNAKDYTISYSQCEMIHYAQQTDEINSRKNDEKISDYALGVRTNMPANMKVTDTPNINNDSGYTVIQQILEGNGISKTIEELRNDRATIIQDNPRQFSRALRAQKWIEDHYLQEMNNLLIIQSGKSSKQSKDE</sequence>
<protein>
    <recommendedName>
        <fullName evidence="9">Protein translocase subunit SecA</fullName>
    </recommendedName>
</protein>
<dbReference type="InterPro" id="IPR014001">
    <property type="entry name" value="Helicase_ATP-bd"/>
</dbReference>
<dbReference type="InterPro" id="IPR011115">
    <property type="entry name" value="SecA_DEAD"/>
</dbReference>
<gene>
    <name evidence="7" type="ORF">JXQ802_LOCUS48180</name>
</gene>
<dbReference type="InterPro" id="IPR027417">
    <property type="entry name" value="P-loop_NTPase"/>
</dbReference>
<evidence type="ECO:0000259" key="4">
    <source>
        <dbReference type="PROSITE" id="PS51192"/>
    </source>
</evidence>
<dbReference type="SUPFAM" id="SSF52540">
    <property type="entry name" value="P-loop containing nucleoside triphosphate hydrolases"/>
    <property type="match status" value="2"/>
</dbReference>
<feature type="domain" description="Helicase C-terminal" evidence="5">
    <location>
        <begin position="1547"/>
        <end position="1721"/>
    </location>
</feature>
<keyword evidence="2" id="KW-0653">Protein transport</keyword>
<keyword evidence="1" id="KW-0963">Cytoplasm</keyword>
<organism evidence="7 8">
    <name type="scientific">Rotaria sordida</name>
    <dbReference type="NCBI Taxonomy" id="392033"/>
    <lineage>
        <taxon>Eukaryota</taxon>
        <taxon>Metazoa</taxon>
        <taxon>Spiralia</taxon>
        <taxon>Gnathifera</taxon>
        <taxon>Rotifera</taxon>
        <taxon>Eurotatoria</taxon>
        <taxon>Bdelloidea</taxon>
        <taxon>Philodinida</taxon>
        <taxon>Philodinidae</taxon>
        <taxon>Rotaria</taxon>
    </lineage>
</organism>
<dbReference type="Pfam" id="PF07517">
    <property type="entry name" value="SecA_DEAD"/>
    <property type="match status" value="1"/>
</dbReference>
<evidence type="ECO:0000259" key="6">
    <source>
        <dbReference type="PROSITE" id="PS51196"/>
    </source>
</evidence>
<name>A0A816ANL6_9BILA</name>
<dbReference type="GO" id="GO:0006886">
    <property type="term" value="P:intracellular protein transport"/>
    <property type="evidence" value="ECO:0007669"/>
    <property type="project" value="InterPro"/>
</dbReference>
<dbReference type="PROSITE" id="PS51196">
    <property type="entry name" value="SECA_MOTOR_DEAD"/>
    <property type="match status" value="1"/>
</dbReference>
<feature type="domain" description="Helicase ATP-binding" evidence="4">
    <location>
        <begin position="1159"/>
        <end position="1316"/>
    </location>
</feature>
<dbReference type="GO" id="GO:0016020">
    <property type="term" value="C:membrane"/>
    <property type="evidence" value="ECO:0007669"/>
    <property type="project" value="InterPro"/>
</dbReference>
<evidence type="ECO:0000259" key="5">
    <source>
        <dbReference type="PROSITE" id="PS51194"/>
    </source>
</evidence>
<dbReference type="InterPro" id="IPR000185">
    <property type="entry name" value="SecA"/>
</dbReference>
<dbReference type="InterPro" id="IPR011990">
    <property type="entry name" value="TPR-like_helical_dom_sf"/>
</dbReference>
<dbReference type="SUPFAM" id="SSF81767">
    <property type="entry name" value="Pre-protein crosslinking domain of SecA"/>
    <property type="match status" value="1"/>
</dbReference>
<dbReference type="PRINTS" id="PR00906">
    <property type="entry name" value="SECA"/>
</dbReference>
<dbReference type="GO" id="GO:0017038">
    <property type="term" value="P:protein import"/>
    <property type="evidence" value="ECO:0007669"/>
    <property type="project" value="InterPro"/>
</dbReference>
<dbReference type="InterPro" id="IPR036670">
    <property type="entry name" value="SecA_X-link_sf"/>
</dbReference>
<evidence type="ECO:0000256" key="1">
    <source>
        <dbReference type="ARBA" id="ARBA00022490"/>
    </source>
</evidence>
<accession>A0A816ANL6</accession>
<dbReference type="GO" id="GO:0005524">
    <property type="term" value="F:ATP binding"/>
    <property type="evidence" value="ECO:0007669"/>
    <property type="project" value="InterPro"/>
</dbReference>
<dbReference type="Proteomes" id="UP000663870">
    <property type="component" value="Unassembled WGS sequence"/>
</dbReference>
<dbReference type="PROSITE" id="PS51194">
    <property type="entry name" value="HELICASE_CTER"/>
    <property type="match status" value="1"/>
</dbReference>
<keyword evidence="3" id="KW-0811">Translocation</keyword>
<dbReference type="Gene3D" id="3.90.1440.10">
    <property type="entry name" value="SecA, preprotein cross-linking domain"/>
    <property type="match status" value="1"/>
</dbReference>
<evidence type="ECO:0008006" key="9">
    <source>
        <dbReference type="Google" id="ProtNLM"/>
    </source>
</evidence>
<dbReference type="EMBL" id="CAJNOL010005109">
    <property type="protein sequence ID" value="CAF1599911.1"/>
    <property type="molecule type" value="Genomic_DNA"/>
</dbReference>
<evidence type="ECO:0000256" key="2">
    <source>
        <dbReference type="ARBA" id="ARBA00022927"/>
    </source>
</evidence>
<dbReference type="Pfam" id="PF01043">
    <property type="entry name" value="SecA_PP_bind"/>
    <property type="match status" value="1"/>
</dbReference>
<dbReference type="PANTHER" id="PTHR30612:SF0">
    <property type="entry name" value="CHLOROPLAST PROTEIN-TRANSPORTING ATPASE"/>
    <property type="match status" value="1"/>
</dbReference>
<evidence type="ECO:0000256" key="3">
    <source>
        <dbReference type="ARBA" id="ARBA00023010"/>
    </source>
</evidence>
<dbReference type="PANTHER" id="PTHR30612">
    <property type="entry name" value="SECA INNER MEMBRANE COMPONENT OF SEC PROTEIN SECRETION SYSTEM"/>
    <property type="match status" value="1"/>
</dbReference>
<dbReference type="Gene3D" id="1.25.40.10">
    <property type="entry name" value="Tetratricopeptide repeat domain"/>
    <property type="match status" value="1"/>
</dbReference>
<evidence type="ECO:0000313" key="8">
    <source>
        <dbReference type="Proteomes" id="UP000663870"/>
    </source>
</evidence>
<keyword evidence="2" id="KW-0813">Transport</keyword>
<dbReference type="InterPro" id="IPR001650">
    <property type="entry name" value="Helicase_C-like"/>
</dbReference>
<keyword evidence="8" id="KW-1185">Reference proteome</keyword>
<dbReference type="InterPro" id="IPR011130">
    <property type="entry name" value="SecA_preprotein_X-link_dom"/>
</dbReference>
<dbReference type="GO" id="GO:0006605">
    <property type="term" value="P:protein targeting"/>
    <property type="evidence" value="ECO:0007669"/>
    <property type="project" value="InterPro"/>
</dbReference>
<dbReference type="SMART" id="SM00957">
    <property type="entry name" value="SecA_DEAD"/>
    <property type="match status" value="1"/>
</dbReference>
<reference evidence="7" key="1">
    <citation type="submission" date="2021-02" db="EMBL/GenBank/DDBJ databases">
        <authorList>
            <person name="Nowell W R."/>
        </authorList>
    </citation>
    <scope>NUCLEOTIDE SEQUENCE</scope>
</reference>
<evidence type="ECO:0000313" key="7">
    <source>
        <dbReference type="EMBL" id="CAF1599911.1"/>
    </source>
</evidence>